<evidence type="ECO:0000256" key="8">
    <source>
        <dbReference type="ARBA" id="ARBA00022989"/>
    </source>
</evidence>
<keyword evidence="16" id="KW-1185">Reference proteome</keyword>
<keyword evidence="15" id="KW-0418">Kinase</keyword>
<dbReference type="HAMAP" id="MF_01006">
    <property type="entry name" value="Undec_diphosphatase"/>
    <property type="match status" value="1"/>
</dbReference>
<comment type="similarity">
    <text evidence="2 14">Belongs to the UppP family.</text>
</comment>
<evidence type="ECO:0000256" key="5">
    <source>
        <dbReference type="ARBA" id="ARBA00022475"/>
    </source>
</evidence>
<gene>
    <name evidence="14" type="primary">uppP</name>
    <name evidence="15" type="ORF">KAOT1_14567</name>
</gene>
<comment type="function">
    <text evidence="14">Catalyzes the dephosphorylation of undecaprenyl diphosphate (UPP). Confers resistance to bacitracin.</text>
</comment>
<dbReference type="GO" id="GO:0008360">
    <property type="term" value="P:regulation of cell shape"/>
    <property type="evidence" value="ECO:0007669"/>
    <property type="project" value="UniProtKB-KW"/>
</dbReference>
<dbReference type="GO" id="GO:0016301">
    <property type="term" value="F:kinase activity"/>
    <property type="evidence" value="ECO:0007669"/>
    <property type="project" value="UniProtKB-KW"/>
</dbReference>
<evidence type="ECO:0000256" key="4">
    <source>
        <dbReference type="ARBA" id="ARBA00021581"/>
    </source>
</evidence>
<keyword evidence="14" id="KW-0573">Peptidoglycan synthesis</keyword>
<evidence type="ECO:0000256" key="13">
    <source>
        <dbReference type="ARBA" id="ARBA00047594"/>
    </source>
</evidence>
<keyword evidence="14" id="KW-0133">Cell shape</keyword>
<feature type="transmembrane region" description="Helical" evidence="14">
    <location>
        <begin position="84"/>
        <end position="102"/>
    </location>
</feature>
<accession>A9DL09</accession>
<name>A9DL09_9FLAO</name>
<evidence type="ECO:0000256" key="11">
    <source>
        <dbReference type="ARBA" id="ARBA00032707"/>
    </source>
</evidence>
<dbReference type="InterPro" id="IPR003824">
    <property type="entry name" value="UppP"/>
</dbReference>
<dbReference type="GO" id="GO:0005886">
    <property type="term" value="C:plasma membrane"/>
    <property type="evidence" value="ECO:0007669"/>
    <property type="project" value="UniProtKB-SubCell"/>
</dbReference>
<evidence type="ECO:0000256" key="9">
    <source>
        <dbReference type="ARBA" id="ARBA00023136"/>
    </source>
</evidence>
<feature type="transmembrane region" description="Helical" evidence="14">
    <location>
        <begin position="181"/>
        <end position="202"/>
    </location>
</feature>
<sequence length="267" mass="29208">MDIINAIILGIIQGLTEFLPVSSSGHIELGKAILDVEVKDEDNMLMTVVLHFATALSTIVIFRKDILELLKGIFQFKWNEESQFAIKVIISMIPAALVGVFFEDQLESLFEGNILLVGCMLIITAVLLYFADKATNTNKDVSYKNSIVIGIAQAIAMLPGISRSGATISTSVLLGNDKTKAARFSFLMVVPLIFGKIVKDIFSGKITFNNDEIIPLSAGFLAAFIAGLFACTWMINLVKKSKLTYFSIYCLVVGLIAIGYVGFQKFL</sequence>
<dbReference type="Proteomes" id="UP000002945">
    <property type="component" value="Unassembled WGS sequence"/>
</dbReference>
<dbReference type="AlphaFoldDB" id="A9DL09"/>
<feature type="transmembrane region" description="Helical" evidence="14">
    <location>
        <begin position="214"/>
        <end position="237"/>
    </location>
</feature>
<dbReference type="OrthoDB" id="9808289at2"/>
<feature type="transmembrane region" description="Helical" evidence="14">
    <location>
        <begin position="44"/>
        <end position="63"/>
    </location>
</feature>
<dbReference type="EC" id="3.6.1.27" evidence="3 14"/>
<keyword evidence="9 14" id="KW-0472">Membrane</keyword>
<feature type="transmembrane region" description="Helical" evidence="14">
    <location>
        <begin position="243"/>
        <end position="263"/>
    </location>
</feature>
<feature type="transmembrane region" description="Helical" evidence="14">
    <location>
        <begin position="114"/>
        <end position="131"/>
    </location>
</feature>
<reference evidence="15 16" key="1">
    <citation type="journal article" date="2011" name="J. Bacteriol.">
        <title>Genome sequence of the algicidal bacterium Kordia algicida OT-1.</title>
        <authorList>
            <person name="Lee H.S."/>
            <person name="Kang S.G."/>
            <person name="Kwon K.K."/>
            <person name="Lee J.H."/>
            <person name="Kim S.J."/>
        </authorList>
    </citation>
    <scope>NUCLEOTIDE SEQUENCE [LARGE SCALE GENOMIC DNA]</scope>
    <source>
        <strain evidence="15 16">OT-1</strain>
    </source>
</reference>
<dbReference type="PANTHER" id="PTHR30622">
    <property type="entry name" value="UNDECAPRENYL-DIPHOSPHATASE"/>
    <property type="match status" value="1"/>
</dbReference>
<keyword evidence="8 14" id="KW-1133">Transmembrane helix</keyword>
<keyword evidence="10 14" id="KW-0046">Antibiotic resistance</keyword>
<organism evidence="15 16">
    <name type="scientific">Kordia algicida OT-1</name>
    <dbReference type="NCBI Taxonomy" id="391587"/>
    <lineage>
        <taxon>Bacteria</taxon>
        <taxon>Pseudomonadati</taxon>
        <taxon>Bacteroidota</taxon>
        <taxon>Flavobacteriia</taxon>
        <taxon>Flavobacteriales</taxon>
        <taxon>Flavobacteriaceae</taxon>
        <taxon>Kordia</taxon>
    </lineage>
</organism>
<evidence type="ECO:0000256" key="10">
    <source>
        <dbReference type="ARBA" id="ARBA00023251"/>
    </source>
</evidence>
<dbReference type="STRING" id="391587.KAOT1_14567"/>
<keyword evidence="14" id="KW-0961">Cell wall biogenesis/degradation</keyword>
<keyword evidence="7 14" id="KW-0378">Hydrolase</keyword>
<dbReference type="GO" id="GO:0071555">
    <property type="term" value="P:cell wall organization"/>
    <property type="evidence" value="ECO:0007669"/>
    <property type="project" value="UniProtKB-KW"/>
</dbReference>
<evidence type="ECO:0000256" key="6">
    <source>
        <dbReference type="ARBA" id="ARBA00022692"/>
    </source>
</evidence>
<dbReference type="HOGENOM" id="CLU_060296_1_2_10"/>
<dbReference type="eggNOG" id="COG1968">
    <property type="taxonomic scope" value="Bacteria"/>
</dbReference>
<dbReference type="RefSeq" id="WP_007095460.1">
    <property type="nucleotide sequence ID" value="NZ_CP142125.1"/>
</dbReference>
<keyword evidence="15" id="KW-0808">Transferase</keyword>
<evidence type="ECO:0000256" key="12">
    <source>
        <dbReference type="ARBA" id="ARBA00032932"/>
    </source>
</evidence>
<comment type="catalytic activity">
    <reaction evidence="13 14">
        <text>di-trans,octa-cis-undecaprenyl diphosphate + H2O = di-trans,octa-cis-undecaprenyl phosphate + phosphate + H(+)</text>
        <dbReference type="Rhea" id="RHEA:28094"/>
        <dbReference type="ChEBI" id="CHEBI:15377"/>
        <dbReference type="ChEBI" id="CHEBI:15378"/>
        <dbReference type="ChEBI" id="CHEBI:43474"/>
        <dbReference type="ChEBI" id="CHEBI:58405"/>
        <dbReference type="ChEBI" id="CHEBI:60392"/>
        <dbReference type="EC" id="3.6.1.27"/>
    </reaction>
</comment>
<dbReference type="EMBL" id="ABIB01000001">
    <property type="protein sequence ID" value="EDP98449.1"/>
    <property type="molecule type" value="Genomic_DNA"/>
</dbReference>
<dbReference type="GO" id="GO:0050380">
    <property type="term" value="F:undecaprenyl-diphosphatase activity"/>
    <property type="evidence" value="ECO:0007669"/>
    <property type="project" value="UniProtKB-UniRule"/>
</dbReference>
<dbReference type="GO" id="GO:0046677">
    <property type="term" value="P:response to antibiotic"/>
    <property type="evidence" value="ECO:0007669"/>
    <property type="project" value="UniProtKB-UniRule"/>
</dbReference>
<dbReference type="PANTHER" id="PTHR30622:SF2">
    <property type="entry name" value="UNDECAPRENYL-DIPHOSPHATASE"/>
    <property type="match status" value="1"/>
</dbReference>
<dbReference type="Pfam" id="PF02673">
    <property type="entry name" value="BacA"/>
    <property type="match status" value="1"/>
</dbReference>
<dbReference type="GO" id="GO:0009252">
    <property type="term" value="P:peptidoglycan biosynthetic process"/>
    <property type="evidence" value="ECO:0007669"/>
    <property type="project" value="UniProtKB-KW"/>
</dbReference>
<evidence type="ECO:0000256" key="14">
    <source>
        <dbReference type="HAMAP-Rule" id="MF_01006"/>
    </source>
</evidence>
<protein>
    <recommendedName>
        <fullName evidence="4 14">Undecaprenyl-diphosphatase</fullName>
        <ecNumber evidence="3 14">3.6.1.27</ecNumber>
    </recommendedName>
    <alternativeName>
        <fullName evidence="12 14">Bacitracin resistance protein</fullName>
    </alternativeName>
    <alternativeName>
        <fullName evidence="11 14">Undecaprenyl pyrophosphate phosphatase</fullName>
    </alternativeName>
</protein>
<evidence type="ECO:0000256" key="1">
    <source>
        <dbReference type="ARBA" id="ARBA00004651"/>
    </source>
</evidence>
<evidence type="ECO:0000313" key="16">
    <source>
        <dbReference type="Proteomes" id="UP000002945"/>
    </source>
</evidence>
<proteinExistence type="inferred from homology"/>
<evidence type="ECO:0000256" key="7">
    <source>
        <dbReference type="ARBA" id="ARBA00022801"/>
    </source>
</evidence>
<comment type="caution">
    <text evidence="15">The sequence shown here is derived from an EMBL/GenBank/DDBJ whole genome shotgun (WGS) entry which is preliminary data.</text>
</comment>
<comment type="miscellaneous">
    <text evidence="14">Bacitracin is thought to be involved in the inhibition of peptidoglycan synthesis by sequestering undecaprenyl diphosphate, thereby reducing the pool of lipid carrier available.</text>
</comment>
<comment type="subcellular location">
    <subcellularLocation>
        <location evidence="1 14">Cell membrane</location>
        <topology evidence="1 14">Multi-pass membrane protein</topology>
    </subcellularLocation>
</comment>
<evidence type="ECO:0000256" key="3">
    <source>
        <dbReference type="ARBA" id="ARBA00012374"/>
    </source>
</evidence>
<keyword evidence="6 14" id="KW-0812">Transmembrane</keyword>
<keyword evidence="5 14" id="KW-1003">Cell membrane</keyword>
<evidence type="ECO:0000313" key="15">
    <source>
        <dbReference type="EMBL" id="EDP98449.1"/>
    </source>
</evidence>
<evidence type="ECO:0000256" key="2">
    <source>
        <dbReference type="ARBA" id="ARBA00010621"/>
    </source>
</evidence>